<keyword evidence="3 4" id="KW-0175">Coiled coil</keyword>
<dbReference type="Gene3D" id="1.20.5.500">
    <property type="entry name" value="Single helix bin"/>
    <property type="match status" value="1"/>
</dbReference>
<comment type="caution">
    <text evidence="7">The sequence shown here is derived from an EMBL/GenBank/DDBJ whole genome shotgun (WGS) entry which is preliminary data.</text>
</comment>
<keyword evidence="8" id="KW-1185">Reference proteome</keyword>
<dbReference type="FunFam" id="1.20.5.170:FF:000002">
    <property type="entry name" value="Type I keratin KA11"/>
    <property type="match status" value="1"/>
</dbReference>
<accession>A0A9D3TJY1</accession>
<evidence type="ECO:0000256" key="2">
    <source>
        <dbReference type="ARBA" id="ARBA00022754"/>
    </source>
</evidence>
<feature type="region of interest" description="Disordered" evidence="5">
    <location>
        <begin position="1"/>
        <end position="32"/>
    </location>
</feature>
<feature type="domain" description="IF rod" evidence="6">
    <location>
        <begin position="97"/>
        <end position="408"/>
    </location>
</feature>
<evidence type="ECO:0000256" key="1">
    <source>
        <dbReference type="ARBA" id="ARBA00022744"/>
    </source>
</evidence>
<organism evidence="7 8">
    <name type="scientific">Megalops atlanticus</name>
    <name type="common">Tarpon</name>
    <name type="synonym">Clupea gigantea</name>
    <dbReference type="NCBI Taxonomy" id="7932"/>
    <lineage>
        <taxon>Eukaryota</taxon>
        <taxon>Metazoa</taxon>
        <taxon>Chordata</taxon>
        <taxon>Craniata</taxon>
        <taxon>Vertebrata</taxon>
        <taxon>Euteleostomi</taxon>
        <taxon>Actinopterygii</taxon>
        <taxon>Neopterygii</taxon>
        <taxon>Teleostei</taxon>
        <taxon>Elopiformes</taxon>
        <taxon>Megalopidae</taxon>
        <taxon>Megalops</taxon>
    </lineage>
</organism>
<evidence type="ECO:0000256" key="5">
    <source>
        <dbReference type="SAM" id="MobiDB-lite"/>
    </source>
</evidence>
<dbReference type="PRINTS" id="PR01248">
    <property type="entry name" value="TYPE1KERATIN"/>
</dbReference>
<feature type="coiled-coil region" evidence="4">
    <location>
        <begin position="193"/>
        <end position="241"/>
    </location>
</feature>
<evidence type="ECO:0000313" key="7">
    <source>
        <dbReference type="EMBL" id="KAG7492429.1"/>
    </source>
</evidence>
<feature type="coiled-coil region" evidence="4">
    <location>
        <begin position="94"/>
        <end position="135"/>
    </location>
</feature>
<dbReference type="GO" id="GO:0005882">
    <property type="term" value="C:intermediate filament"/>
    <property type="evidence" value="ECO:0007669"/>
    <property type="project" value="UniProtKB-KW"/>
</dbReference>
<dbReference type="SUPFAM" id="SSF64593">
    <property type="entry name" value="Intermediate filament protein, coiled coil region"/>
    <property type="match status" value="2"/>
</dbReference>
<feature type="coiled-coil region" evidence="4">
    <location>
        <begin position="352"/>
        <end position="393"/>
    </location>
</feature>
<dbReference type="InterPro" id="IPR039008">
    <property type="entry name" value="IF_rod_dom"/>
</dbReference>
<sequence>MNTYSSRSFVSSGGSISGSLRGGSMGSSRLSMSSGGGRISAVRAPSVYAGAGGHGVRISSASSSFSAGGGGGYGFSGGAGGGFNLADGVEVQISANEKATMQNLNDRLATYLEKVRSLEKANAELELKIRQFLESKTSPAARDTSAFQVTISELQAKIQDATRINGGIYLSIDNAKLAADDFRVKYENELAMRQSVEADIAGLKRVLDELTLARSDLEMQIEGLKEELIFLKKNHEEELLAMRAQMSGQVHVEVDAAPQEDLSRVMAEIREQYEAVAAKNQRDLEAWFQAKTETLSKEVAVSTETLQTSKSEITEVRRTLQGLEIELQSQLSMKASLEGTLADTEARYSMQLSALQMQVSSMEEQLVQLRADMERQSQEYKMLLDIKTRLEMEIAEYRRLLDGESSSVSSSLSTTTSTTRKVVTIVEEVVDGKVVSSSSSAVNAST</sequence>
<keyword evidence="2" id="KW-0403">Intermediate filament</keyword>
<evidence type="ECO:0000313" key="8">
    <source>
        <dbReference type="Proteomes" id="UP001046870"/>
    </source>
</evidence>
<dbReference type="Pfam" id="PF00038">
    <property type="entry name" value="Filament"/>
    <property type="match status" value="1"/>
</dbReference>
<dbReference type="SMART" id="SM01391">
    <property type="entry name" value="Filament"/>
    <property type="match status" value="1"/>
</dbReference>
<dbReference type="FunFam" id="1.20.5.500:FF:000001">
    <property type="entry name" value="Type II keratin 23"/>
    <property type="match status" value="1"/>
</dbReference>
<protein>
    <recommendedName>
        <fullName evidence="6">IF rod domain-containing protein</fullName>
    </recommendedName>
</protein>
<dbReference type="PANTHER" id="PTHR23239:SF367">
    <property type="entry name" value="KERATIN 15-RELATED"/>
    <property type="match status" value="1"/>
</dbReference>
<keyword evidence="1" id="KW-0416">Keratin</keyword>
<dbReference type="FunFam" id="1.20.5.1160:FF:000002">
    <property type="entry name" value="Type I keratin 10"/>
    <property type="match status" value="1"/>
</dbReference>
<dbReference type="Gene3D" id="1.20.5.170">
    <property type="match status" value="1"/>
</dbReference>
<dbReference type="InterPro" id="IPR002957">
    <property type="entry name" value="Keratin_I"/>
</dbReference>
<dbReference type="Proteomes" id="UP001046870">
    <property type="component" value="Chromosome 1"/>
</dbReference>
<dbReference type="PANTHER" id="PTHR23239">
    <property type="entry name" value="INTERMEDIATE FILAMENT"/>
    <property type="match status" value="1"/>
</dbReference>
<name>A0A9D3TJY1_MEGAT</name>
<feature type="compositionally biased region" description="Low complexity" evidence="5">
    <location>
        <begin position="1"/>
        <end position="19"/>
    </location>
</feature>
<evidence type="ECO:0000259" key="6">
    <source>
        <dbReference type="PROSITE" id="PS51842"/>
    </source>
</evidence>
<dbReference type="AlphaFoldDB" id="A0A9D3TJY1"/>
<reference evidence="7" key="1">
    <citation type="submission" date="2021-01" db="EMBL/GenBank/DDBJ databases">
        <authorList>
            <person name="Zahm M."/>
            <person name="Roques C."/>
            <person name="Cabau C."/>
            <person name="Klopp C."/>
            <person name="Donnadieu C."/>
            <person name="Jouanno E."/>
            <person name="Lampietro C."/>
            <person name="Louis A."/>
            <person name="Herpin A."/>
            <person name="Echchiki A."/>
            <person name="Berthelot C."/>
            <person name="Parey E."/>
            <person name="Roest-Crollius H."/>
            <person name="Braasch I."/>
            <person name="Postlethwait J."/>
            <person name="Bobe J."/>
            <person name="Montfort J."/>
            <person name="Bouchez O."/>
            <person name="Begum T."/>
            <person name="Mejri S."/>
            <person name="Adams A."/>
            <person name="Chen W.-J."/>
            <person name="Guiguen Y."/>
        </authorList>
    </citation>
    <scope>NUCLEOTIDE SEQUENCE</scope>
    <source>
        <strain evidence="7">YG-15Mar2019-1</strain>
        <tissue evidence="7">Brain</tissue>
    </source>
</reference>
<dbReference type="PROSITE" id="PS51842">
    <property type="entry name" value="IF_ROD_2"/>
    <property type="match status" value="1"/>
</dbReference>
<gene>
    <name evidence="7" type="ORF">MATL_G00014410</name>
</gene>
<dbReference type="OrthoDB" id="2441647at2759"/>
<dbReference type="EMBL" id="JAFDVH010000001">
    <property type="protein sequence ID" value="KAG7492429.1"/>
    <property type="molecule type" value="Genomic_DNA"/>
</dbReference>
<evidence type="ECO:0000256" key="4">
    <source>
        <dbReference type="SAM" id="Coils"/>
    </source>
</evidence>
<evidence type="ECO:0000256" key="3">
    <source>
        <dbReference type="ARBA" id="ARBA00023054"/>
    </source>
</evidence>
<dbReference type="GO" id="GO:0005198">
    <property type="term" value="F:structural molecule activity"/>
    <property type="evidence" value="ECO:0007669"/>
    <property type="project" value="InterPro"/>
</dbReference>
<dbReference type="Gene3D" id="1.20.5.1160">
    <property type="entry name" value="Vasodilator-stimulated phosphoprotein"/>
    <property type="match status" value="1"/>
</dbReference>
<proteinExistence type="predicted"/>